<sequence>MPSTHSARTLPALDRADTPATSSPSRTFRAVPPARAADARHIAPERPSDGTYAGTVTCLRLAMARSRGRRGHDPASEATVDSYFENAILNTVAGISSTSRQRQSGSSTTGITRRRFLRSAIGQPSKVKELDEAQLQGENEPPCFFDLKEINPVLCSVCPREGFGNWDAGIGKQLKSQKLTMFLRRSKRISAKVHGFNDSGSKAAGTEPEPLAIVPVSSSIPDEEFSPGVADDNVQT</sequence>
<keyword evidence="3" id="KW-1185">Reference proteome</keyword>
<dbReference type="AlphaFoldDB" id="A0A811QAD6"/>
<evidence type="ECO:0000256" key="1">
    <source>
        <dbReference type="SAM" id="MobiDB-lite"/>
    </source>
</evidence>
<dbReference type="Proteomes" id="UP000604825">
    <property type="component" value="Unassembled WGS sequence"/>
</dbReference>
<gene>
    <name evidence="2" type="ORF">NCGR_LOCUS36717</name>
</gene>
<evidence type="ECO:0000313" key="2">
    <source>
        <dbReference type="EMBL" id="CAD6253078.1"/>
    </source>
</evidence>
<protein>
    <submittedName>
        <fullName evidence="2">Uncharacterized protein</fullName>
    </submittedName>
</protein>
<dbReference type="EMBL" id="CAJGYO010000009">
    <property type="protein sequence ID" value="CAD6253078.1"/>
    <property type="molecule type" value="Genomic_DNA"/>
</dbReference>
<accession>A0A811QAD6</accession>
<evidence type="ECO:0000313" key="3">
    <source>
        <dbReference type="Proteomes" id="UP000604825"/>
    </source>
</evidence>
<feature type="region of interest" description="Disordered" evidence="1">
    <location>
        <begin position="1"/>
        <end position="51"/>
    </location>
</feature>
<comment type="caution">
    <text evidence="2">The sequence shown here is derived from an EMBL/GenBank/DDBJ whole genome shotgun (WGS) entry which is preliminary data.</text>
</comment>
<proteinExistence type="predicted"/>
<feature type="compositionally biased region" description="Basic and acidic residues" evidence="1">
    <location>
        <begin position="37"/>
        <end position="48"/>
    </location>
</feature>
<name>A0A811QAD6_9POAL</name>
<organism evidence="2 3">
    <name type="scientific">Miscanthus lutarioriparius</name>
    <dbReference type="NCBI Taxonomy" id="422564"/>
    <lineage>
        <taxon>Eukaryota</taxon>
        <taxon>Viridiplantae</taxon>
        <taxon>Streptophyta</taxon>
        <taxon>Embryophyta</taxon>
        <taxon>Tracheophyta</taxon>
        <taxon>Spermatophyta</taxon>
        <taxon>Magnoliopsida</taxon>
        <taxon>Liliopsida</taxon>
        <taxon>Poales</taxon>
        <taxon>Poaceae</taxon>
        <taxon>PACMAD clade</taxon>
        <taxon>Panicoideae</taxon>
        <taxon>Andropogonodae</taxon>
        <taxon>Andropogoneae</taxon>
        <taxon>Saccharinae</taxon>
        <taxon>Miscanthus</taxon>
    </lineage>
</organism>
<feature type="region of interest" description="Disordered" evidence="1">
    <location>
        <begin position="197"/>
        <end position="236"/>
    </location>
</feature>
<feature type="compositionally biased region" description="Low complexity" evidence="1">
    <location>
        <begin position="96"/>
        <end position="110"/>
    </location>
</feature>
<reference evidence="2" key="1">
    <citation type="submission" date="2020-10" db="EMBL/GenBank/DDBJ databases">
        <authorList>
            <person name="Han B."/>
            <person name="Lu T."/>
            <person name="Zhao Q."/>
            <person name="Huang X."/>
            <person name="Zhao Y."/>
        </authorList>
    </citation>
    <scope>NUCLEOTIDE SEQUENCE</scope>
</reference>
<feature type="region of interest" description="Disordered" evidence="1">
    <location>
        <begin position="95"/>
        <end position="116"/>
    </location>
</feature>